<dbReference type="PIRSF" id="PIRSF034110">
    <property type="entry name" value="DUF1203"/>
    <property type="match status" value="1"/>
</dbReference>
<reference evidence="1 2" key="1">
    <citation type="submission" date="2019-10" db="EMBL/GenBank/DDBJ databases">
        <title>Pseudopuniceibacterium sp. HQ09 islated from Antarctica.</title>
        <authorList>
            <person name="Liao L."/>
            <person name="Su S."/>
            <person name="Chen B."/>
            <person name="Yu Y."/>
        </authorList>
    </citation>
    <scope>NUCLEOTIDE SEQUENCE [LARGE SCALE GENOMIC DNA]</scope>
    <source>
        <strain evidence="1 2">HQ09</strain>
    </source>
</reference>
<dbReference type="RefSeq" id="WP_193079908.1">
    <property type="nucleotide sequence ID" value="NZ_CP045201.1"/>
</dbReference>
<organism evidence="1 2">
    <name type="scientific">Pseudooceanicola spongiae</name>
    <dbReference type="NCBI Taxonomy" id="2613965"/>
    <lineage>
        <taxon>Bacteria</taxon>
        <taxon>Pseudomonadati</taxon>
        <taxon>Pseudomonadota</taxon>
        <taxon>Alphaproteobacteria</taxon>
        <taxon>Rhodobacterales</taxon>
        <taxon>Paracoccaceae</taxon>
        <taxon>Pseudooceanicola</taxon>
    </lineage>
</organism>
<name>A0A7L9WQ64_9RHOB</name>
<gene>
    <name evidence="1" type="ORF">F3W81_14855</name>
</gene>
<dbReference type="InterPro" id="IPR009593">
    <property type="entry name" value="DUF1203"/>
</dbReference>
<dbReference type="Proteomes" id="UP000594118">
    <property type="component" value="Chromosome"/>
</dbReference>
<dbReference type="AlphaFoldDB" id="A0A7L9WQ64"/>
<dbReference type="KEGG" id="pshq:F3W81_14855"/>
<proteinExistence type="predicted"/>
<keyword evidence="2" id="KW-1185">Reference proteome</keyword>
<evidence type="ECO:0000313" key="2">
    <source>
        <dbReference type="Proteomes" id="UP000594118"/>
    </source>
</evidence>
<accession>A0A7L9WQ64</accession>
<protein>
    <submittedName>
        <fullName evidence="1">DUF1203 domain-containing protein</fullName>
    </submittedName>
</protein>
<dbReference type="EMBL" id="CP045201">
    <property type="protein sequence ID" value="QOL81994.1"/>
    <property type="molecule type" value="Genomic_DNA"/>
</dbReference>
<evidence type="ECO:0000313" key="1">
    <source>
        <dbReference type="EMBL" id="QOL81994.1"/>
    </source>
</evidence>
<dbReference type="Pfam" id="PF06718">
    <property type="entry name" value="DUF1203"/>
    <property type="match status" value="1"/>
</dbReference>
<sequence>MTYRITGLDPAPFHAFYGLSDAELAGHGVVRYRVDSCPGFPDRVAMQDIAVGDTALLLNYAHLPVSSPYRSCHAIFVQEGAETVFDQVGHVPPVMTRRLIALRGYDDLGFMLEAEIAEGDGIEPLIHRLFDNPAIAYIHAHNAKRGCFSGLISRA</sequence>